<reference evidence="2" key="1">
    <citation type="journal article" date="2019" name="Int. J. Syst. Evol. Microbiol.">
        <title>The Global Catalogue of Microorganisms (GCM) 10K type strain sequencing project: providing services to taxonomists for standard genome sequencing and annotation.</title>
        <authorList>
            <consortium name="The Broad Institute Genomics Platform"/>
            <consortium name="The Broad Institute Genome Sequencing Center for Infectious Disease"/>
            <person name="Wu L."/>
            <person name="Ma J."/>
        </authorList>
    </citation>
    <scope>NUCLEOTIDE SEQUENCE [LARGE SCALE GENOMIC DNA]</scope>
    <source>
        <strain evidence="2">CGMCC 1.12806</strain>
    </source>
</reference>
<comment type="caution">
    <text evidence="1">The sequence shown here is derived from an EMBL/GenBank/DDBJ whole genome shotgun (WGS) entry which is preliminary data.</text>
</comment>
<proteinExistence type="predicted"/>
<dbReference type="PANTHER" id="PTHR45033:SF2">
    <property type="entry name" value="ZINC-TYPE ALCOHOL DEHYDROGENASE-LIKE PROTEIN C1773.06C"/>
    <property type="match status" value="1"/>
</dbReference>
<dbReference type="Gene3D" id="3.90.180.10">
    <property type="entry name" value="Medium-chain alcohol dehydrogenases, catalytic domain"/>
    <property type="match status" value="1"/>
</dbReference>
<protein>
    <recommendedName>
        <fullName evidence="3">NAD(P)-dependent alcohol dehydrogenase</fullName>
    </recommendedName>
</protein>
<name>A0ABQ1G5V4_9GAMM</name>
<evidence type="ECO:0000313" key="1">
    <source>
        <dbReference type="EMBL" id="GGA36975.1"/>
    </source>
</evidence>
<evidence type="ECO:0000313" key="2">
    <source>
        <dbReference type="Proteomes" id="UP000627464"/>
    </source>
</evidence>
<dbReference type="PANTHER" id="PTHR45033">
    <property type="match status" value="1"/>
</dbReference>
<gene>
    <name evidence="1" type="ORF">GCM10011328_09830</name>
</gene>
<dbReference type="Gene3D" id="3.40.50.720">
    <property type="entry name" value="NAD(P)-binding Rossmann-like Domain"/>
    <property type="match status" value="1"/>
</dbReference>
<accession>A0ABQ1G5V4</accession>
<dbReference type="InterPro" id="IPR036291">
    <property type="entry name" value="NAD(P)-bd_dom_sf"/>
</dbReference>
<dbReference type="Pfam" id="PF13602">
    <property type="entry name" value="ADH_zinc_N_2"/>
    <property type="match status" value="1"/>
</dbReference>
<dbReference type="InterPro" id="IPR052711">
    <property type="entry name" value="Zinc_ADH-like"/>
</dbReference>
<keyword evidence="2" id="KW-1185">Reference proteome</keyword>
<dbReference type="Proteomes" id="UP000627464">
    <property type="component" value="Unassembled WGS sequence"/>
</dbReference>
<dbReference type="EMBL" id="BMFZ01000002">
    <property type="protein sequence ID" value="GGA36975.1"/>
    <property type="molecule type" value="Genomic_DNA"/>
</dbReference>
<organism evidence="1 2">
    <name type="scientific">Hafnia psychrotolerans</name>
    <dbReference type="NCBI Taxonomy" id="1477018"/>
    <lineage>
        <taxon>Bacteria</taxon>
        <taxon>Pseudomonadati</taxon>
        <taxon>Pseudomonadota</taxon>
        <taxon>Gammaproteobacteria</taxon>
        <taxon>Enterobacterales</taxon>
        <taxon>Hafniaceae</taxon>
        <taxon>Hafnia</taxon>
    </lineage>
</organism>
<sequence length="101" mass="10934">MLELIGGDNISRSAVALTSGGRIAQIGFMKGSEIVLSAVPMMLKRAIIQGISGGHRRVFEVMNRVIDEHGIKPVIDKVYAFEDARAAFGKMVVRFKSEVGS</sequence>
<evidence type="ECO:0008006" key="3">
    <source>
        <dbReference type="Google" id="ProtNLM"/>
    </source>
</evidence>
<dbReference type="SUPFAM" id="SSF51735">
    <property type="entry name" value="NAD(P)-binding Rossmann-fold domains"/>
    <property type="match status" value="1"/>
</dbReference>